<keyword evidence="1" id="KW-0378">Hydrolase</keyword>
<dbReference type="EMBL" id="AVFL01000077">
    <property type="protein sequence ID" value="EWY35721.1"/>
    <property type="molecule type" value="Genomic_DNA"/>
</dbReference>
<dbReference type="Gene3D" id="3.40.50.10810">
    <property type="entry name" value="Tandem AAA-ATPase domain"/>
    <property type="match status" value="2"/>
</dbReference>
<organism evidence="3 4">
    <name type="scientific">Skermanella stibiiresistens SB22</name>
    <dbReference type="NCBI Taxonomy" id="1385369"/>
    <lineage>
        <taxon>Bacteria</taxon>
        <taxon>Pseudomonadati</taxon>
        <taxon>Pseudomonadota</taxon>
        <taxon>Alphaproteobacteria</taxon>
        <taxon>Rhodospirillales</taxon>
        <taxon>Azospirillaceae</taxon>
        <taxon>Skermanella</taxon>
    </lineage>
</organism>
<evidence type="ECO:0000313" key="3">
    <source>
        <dbReference type="EMBL" id="EWY35721.1"/>
    </source>
</evidence>
<dbReference type="InterPro" id="IPR014001">
    <property type="entry name" value="Helicase_ATP-bd"/>
</dbReference>
<evidence type="ECO:0000256" key="1">
    <source>
        <dbReference type="ARBA" id="ARBA00022801"/>
    </source>
</evidence>
<protein>
    <recommendedName>
        <fullName evidence="2">Helicase ATP-binding domain-containing protein</fullName>
    </recommendedName>
</protein>
<dbReference type="InterPro" id="IPR000330">
    <property type="entry name" value="SNF2_N"/>
</dbReference>
<dbReference type="GO" id="GO:0005524">
    <property type="term" value="F:ATP binding"/>
    <property type="evidence" value="ECO:0007669"/>
    <property type="project" value="InterPro"/>
</dbReference>
<dbReference type="InterPro" id="IPR038718">
    <property type="entry name" value="SNF2-like_sf"/>
</dbReference>
<dbReference type="SUPFAM" id="SSF52540">
    <property type="entry name" value="P-loop containing nucleoside triphosphate hydrolases"/>
    <property type="match status" value="1"/>
</dbReference>
<dbReference type="Proteomes" id="UP000019486">
    <property type="component" value="Unassembled WGS sequence"/>
</dbReference>
<dbReference type="AlphaFoldDB" id="W9GST4"/>
<dbReference type="PANTHER" id="PTHR45766">
    <property type="entry name" value="DNA ANNEALING HELICASE AND ENDONUCLEASE ZRANB3 FAMILY MEMBER"/>
    <property type="match status" value="1"/>
</dbReference>
<feature type="domain" description="Helicase ATP-binding" evidence="2">
    <location>
        <begin position="288"/>
        <end position="569"/>
    </location>
</feature>
<dbReference type="InterPro" id="IPR027417">
    <property type="entry name" value="P-loop_NTPase"/>
</dbReference>
<proteinExistence type="predicted"/>
<name>W9GST4_9PROT</name>
<dbReference type="STRING" id="1385369.N825_37455"/>
<sequence length="614" mass="68840">MVPLRNLTYLPIVLARHLERESGAGSGGITVRLTSTGKILISYRRYTAFGGVEVYEMARRHNGGWGRHTLQDGVAEAWGMLMPTARKAEDVIDWVRREQGTVHDERHRPSLIPLVRVRPLIRRIGDEARAWSLEIDLSKVRRRGDLEGMHRFLSTAWRWSPPGLGWFSVEEVPDLLVSGGITAEMLAEIRERLAHHGAEVREDQPWGIAEDGVTARLDALGLLHTITANRQDRRCLALPDKCLAHEWPEWRSLLDDLDVDSREERASHHAPPEIDWSRVPGWSAPVASGKLLRDYQRAGIEFIASRGFRAMIGDAMRVGKTAQAIGAVNARGCRRIVAILPRSVVHVWRRQIEEWSHPGEEPRIIEVRGSTNPPTPRDLTGDPEDGRATWVLVTYDTVTPRSESVTLRYREDQQEEIEEVFATAGAADAITRVDADSLKVTLDPDDEPLLRAVEQVRFPTWLLEAEKIRSALTRAGGQVRRALTLWDPDGVILDEAYRIKNPKSARTRTVRALIQAPHRLGLLLSGTLIRNHFDVEGLPMLEAVVALDDHYHAARRAGIDKTALAQTLFKKFMLRRKLSDVRDQLPPKIRETVEIPLGGVCQISGQLVGSGVAG</sequence>
<dbReference type="GO" id="GO:0031297">
    <property type="term" value="P:replication fork processing"/>
    <property type="evidence" value="ECO:0007669"/>
    <property type="project" value="TreeGrafter"/>
</dbReference>
<evidence type="ECO:0000313" key="4">
    <source>
        <dbReference type="Proteomes" id="UP000019486"/>
    </source>
</evidence>
<dbReference type="Pfam" id="PF00176">
    <property type="entry name" value="SNF2-rel_dom"/>
    <property type="match status" value="1"/>
</dbReference>
<evidence type="ECO:0000259" key="2">
    <source>
        <dbReference type="SMART" id="SM00487"/>
    </source>
</evidence>
<dbReference type="PANTHER" id="PTHR45766:SF6">
    <property type="entry name" value="SWI_SNF-RELATED MATRIX-ASSOCIATED ACTIN-DEPENDENT REGULATOR OF CHROMATIN SUBFAMILY A-LIKE PROTEIN 1"/>
    <property type="match status" value="1"/>
</dbReference>
<gene>
    <name evidence="3" type="ORF">N825_37455</name>
</gene>
<dbReference type="SMART" id="SM00487">
    <property type="entry name" value="DEXDc"/>
    <property type="match status" value="1"/>
</dbReference>
<accession>W9GST4</accession>
<dbReference type="GO" id="GO:0016787">
    <property type="term" value="F:hydrolase activity"/>
    <property type="evidence" value="ECO:0007669"/>
    <property type="project" value="UniProtKB-KW"/>
</dbReference>
<dbReference type="GO" id="GO:0006281">
    <property type="term" value="P:DNA repair"/>
    <property type="evidence" value="ECO:0007669"/>
    <property type="project" value="TreeGrafter"/>
</dbReference>
<reference evidence="3 4" key="1">
    <citation type="submission" date="2013-08" db="EMBL/GenBank/DDBJ databases">
        <title>The genome sequence of Skermanella stibiiresistens.</title>
        <authorList>
            <person name="Zhu W."/>
            <person name="Wang G."/>
        </authorList>
    </citation>
    <scope>NUCLEOTIDE SEQUENCE [LARGE SCALE GENOMIC DNA]</scope>
    <source>
        <strain evidence="3 4">SB22</strain>
    </source>
</reference>
<comment type="caution">
    <text evidence="3">The sequence shown here is derived from an EMBL/GenBank/DDBJ whole genome shotgun (WGS) entry which is preliminary data.</text>
</comment>
<keyword evidence="4" id="KW-1185">Reference proteome</keyword>